<feature type="region of interest" description="Disordered" evidence="1">
    <location>
        <begin position="268"/>
        <end position="300"/>
    </location>
</feature>
<dbReference type="Proteomes" id="UP000250140">
    <property type="component" value="Unassembled WGS sequence"/>
</dbReference>
<dbReference type="EMBL" id="KV749463">
    <property type="protein sequence ID" value="OCL09348.1"/>
    <property type="molecule type" value="Genomic_DNA"/>
</dbReference>
<protein>
    <submittedName>
        <fullName evidence="2">Uncharacterized protein</fullName>
    </submittedName>
</protein>
<name>A0A8E2JTX5_9PEZI</name>
<proteinExistence type="predicted"/>
<feature type="compositionally biased region" description="Low complexity" evidence="1">
    <location>
        <begin position="280"/>
        <end position="289"/>
    </location>
</feature>
<feature type="region of interest" description="Disordered" evidence="1">
    <location>
        <begin position="389"/>
        <end position="428"/>
    </location>
</feature>
<keyword evidence="3" id="KW-1185">Reference proteome</keyword>
<accession>A0A8E2JTX5</accession>
<evidence type="ECO:0000313" key="2">
    <source>
        <dbReference type="EMBL" id="OCL09348.1"/>
    </source>
</evidence>
<evidence type="ECO:0000256" key="1">
    <source>
        <dbReference type="SAM" id="MobiDB-lite"/>
    </source>
</evidence>
<dbReference type="AlphaFoldDB" id="A0A8E2JTX5"/>
<sequence length="438" mass="49054">MNAIRQFFNFSHLEEASLYDGLFDEAPDGKYSLYNETHPGSYHRRRLKILNKFIKQVNFGDCMNVFVSRQSRDVPIGEVAIPDTNIMEGDLDLSLLWSLYGGTFRVMQWFKIKYCEMTESQLQARLDAYERQFIRYTRLGDNELIVALSARCMLLHSAVARVRAYGTRKSFDLTIPRPPWGSGLDPDYLSKFGGHWVAPQLDKGPVKFTDKDMKVNGRLVFSPSDFSDPETIEITPPTSRSPSPYAPNTRIDSDAAFPTDSYHSFVPPEICSQDNLEEPSTSSSSTSFSGRGFGENLPPEGRREFRLVHAPSFSQDQEISRETSLLLERKKSRRDGGFGGASFLVSIPSFCELASSKDGGVDIDIGHSPSPPSETEIARGVSLWGRKRGRTISDIGSTKSKRKSMESGGAGKMDEDFPEPVTEQTGTPMHWCSKVDVY</sequence>
<dbReference type="OrthoDB" id="10546988at2759"/>
<organism evidence="2 3">
    <name type="scientific">Glonium stellatum</name>
    <dbReference type="NCBI Taxonomy" id="574774"/>
    <lineage>
        <taxon>Eukaryota</taxon>
        <taxon>Fungi</taxon>
        <taxon>Dikarya</taxon>
        <taxon>Ascomycota</taxon>
        <taxon>Pezizomycotina</taxon>
        <taxon>Dothideomycetes</taxon>
        <taxon>Pleosporomycetidae</taxon>
        <taxon>Gloniales</taxon>
        <taxon>Gloniaceae</taxon>
        <taxon>Glonium</taxon>
    </lineage>
</organism>
<reference evidence="2 3" key="1">
    <citation type="journal article" date="2016" name="Nat. Commun.">
        <title>Ectomycorrhizal ecology is imprinted in the genome of the dominant symbiotic fungus Cenococcum geophilum.</title>
        <authorList>
            <consortium name="DOE Joint Genome Institute"/>
            <person name="Peter M."/>
            <person name="Kohler A."/>
            <person name="Ohm R.A."/>
            <person name="Kuo A."/>
            <person name="Krutzmann J."/>
            <person name="Morin E."/>
            <person name="Arend M."/>
            <person name="Barry K.W."/>
            <person name="Binder M."/>
            <person name="Choi C."/>
            <person name="Clum A."/>
            <person name="Copeland A."/>
            <person name="Grisel N."/>
            <person name="Haridas S."/>
            <person name="Kipfer T."/>
            <person name="LaButti K."/>
            <person name="Lindquist E."/>
            <person name="Lipzen A."/>
            <person name="Maire R."/>
            <person name="Meier B."/>
            <person name="Mihaltcheva S."/>
            <person name="Molinier V."/>
            <person name="Murat C."/>
            <person name="Poggeler S."/>
            <person name="Quandt C.A."/>
            <person name="Sperisen C."/>
            <person name="Tritt A."/>
            <person name="Tisserant E."/>
            <person name="Crous P.W."/>
            <person name="Henrissat B."/>
            <person name="Nehls U."/>
            <person name="Egli S."/>
            <person name="Spatafora J.W."/>
            <person name="Grigoriev I.V."/>
            <person name="Martin F.M."/>
        </authorList>
    </citation>
    <scope>NUCLEOTIDE SEQUENCE [LARGE SCALE GENOMIC DNA]</scope>
    <source>
        <strain evidence="2 3">CBS 207.34</strain>
    </source>
</reference>
<evidence type="ECO:0000313" key="3">
    <source>
        <dbReference type="Proteomes" id="UP000250140"/>
    </source>
</evidence>
<gene>
    <name evidence="2" type="ORF">AOQ84DRAFT_23180</name>
</gene>
<feature type="region of interest" description="Disordered" evidence="1">
    <location>
        <begin position="220"/>
        <end position="253"/>
    </location>
</feature>